<dbReference type="SMART" id="SM00283">
    <property type="entry name" value="MA"/>
    <property type="match status" value="1"/>
</dbReference>
<organism evidence="9 10">
    <name type="scientific">Vibrio algarum</name>
    <dbReference type="NCBI Taxonomy" id="3020714"/>
    <lineage>
        <taxon>Bacteria</taxon>
        <taxon>Pseudomonadati</taxon>
        <taxon>Pseudomonadota</taxon>
        <taxon>Gammaproteobacteria</taxon>
        <taxon>Vibrionales</taxon>
        <taxon>Vibrionaceae</taxon>
        <taxon>Vibrio</taxon>
    </lineage>
</organism>
<proteinExistence type="inferred from homology"/>
<dbReference type="Gene3D" id="1.10.287.950">
    <property type="entry name" value="Methyl-accepting chemotaxis protein"/>
    <property type="match status" value="1"/>
</dbReference>
<accession>A0ABT4YQF1</accession>
<comment type="caution">
    <text evidence="9">The sequence shown here is derived from an EMBL/GenBank/DDBJ whole genome shotgun (WGS) entry which is preliminary data.</text>
</comment>
<gene>
    <name evidence="9" type="ORF">PGX00_09030</name>
</gene>
<reference evidence="9 10" key="1">
    <citation type="submission" date="2023-01" db="EMBL/GenBank/DDBJ databases">
        <title>Vibrio sp. KJ40-1 sp.nov, isolated from marine algae.</title>
        <authorList>
            <person name="Butt M."/>
            <person name="Kim J.M.J."/>
            <person name="Jeon C.O.C."/>
        </authorList>
    </citation>
    <scope>NUCLEOTIDE SEQUENCE [LARGE SCALE GENOMIC DNA]</scope>
    <source>
        <strain evidence="9 10">KJ40-1</strain>
    </source>
</reference>
<dbReference type="EMBL" id="JAQLOI010000001">
    <property type="protein sequence ID" value="MDB1123791.1"/>
    <property type="molecule type" value="Genomic_DNA"/>
</dbReference>
<comment type="similarity">
    <text evidence="3">Belongs to the methyl-accepting chemotaxis (MCP) protein family.</text>
</comment>
<evidence type="ECO:0000259" key="6">
    <source>
        <dbReference type="PROSITE" id="PS50111"/>
    </source>
</evidence>
<keyword evidence="2 4" id="KW-0807">Transducer</keyword>
<evidence type="ECO:0000256" key="4">
    <source>
        <dbReference type="PROSITE-ProRule" id="PRU00284"/>
    </source>
</evidence>
<dbReference type="InterPro" id="IPR004089">
    <property type="entry name" value="MCPsignal_dom"/>
</dbReference>
<dbReference type="Proteomes" id="UP001210678">
    <property type="component" value="Unassembled WGS sequence"/>
</dbReference>
<dbReference type="PANTHER" id="PTHR32089">
    <property type="entry name" value="METHYL-ACCEPTING CHEMOTAXIS PROTEIN MCPB"/>
    <property type="match status" value="1"/>
</dbReference>
<sequence>MFRNLRLGSKIGLGFGLVLILLSVVLTMSIFALKKADNGISDYRALARDTNLAGRLQANMLMVRMNVKDFLITKSDSDLNQYQDYLSKMKGFLQQAVQEINNPERASHITEVRASIDTYEQSFNKVVDLIKKRDVVYSSVIVPQGEKMRDLIEEIIETAYQDEDTEAVYHAGHVQDKMLVGRLFVMKYLQSNTVEDYGIAIANMSDNLSKEIVDLNGNLQDSHRRDLLAQFNQAQKLYINGMKDINSLITQRNTLIEDSLNAIGPSVAANVEDVKLSIMTDQDTLGPQLKETTDRSIQITIILSVIAIILGVVAAYLLTVNITRPIRKAVEAANQLSHGDLTINVGATSKDETGQLLDAVQNTATNLKQMMSTISMASVELASASEELAVVTEQTSEGIIQQESETEMVATAMNQMATTVHDVADNAAHAAEAANQADTKSKTGSAVVQQTIESINSLSNSVIDSSNKLSEVQQEVLNISTILDVIRGIADQTNLLALNAAIEAARAGEQGRGFAVVADEVRSLAARTQGSTSEIQTLIEQLQVGTENTVEQMDLGKLQAENCVKNAVEASSALDSITNAINVINDMNMQIASASEEQSSVAESINENVVNVKRIAEENAVAANQTRGSSTEIAQLAEQLNGLVSQFRV</sequence>
<dbReference type="PROSITE" id="PS50885">
    <property type="entry name" value="HAMP"/>
    <property type="match status" value="1"/>
</dbReference>
<keyword evidence="10" id="KW-1185">Reference proteome</keyword>
<feature type="transmembrane region" description="Helical" evidence="5">
    <location>
        <begin position="12"/>
        <end position="33"/>
    </location>
</feature>
<dbReference type="PANTHER" id="PTHR32089:SF120">
    <property type="entry name" value="METHYL-ACCEPTING CHEMOTAXIS PROTEIN TLPQ"/>
    <property type="match status" value="1"/>
</dbReference>
<keyword evidence="5" id="KW-0472">Membrane</keyword>
<feature type="domain" description="HBM" evidence="8">
    <location>
        <begin position="45"/>
        <end position="286"/>
    </location>
</feature>
<feature type="domain" description="Methyl-accepting transducer" evidence="6">
    <location>
        <begin position="377"/>
        <end position="613"/>
    </location>
</feature>
<evidence type="ECO:0000256" key="2">
    <source>
        <dbReference type="ARBA" id="ARBA00023224"/>
    </source>
</evidence>
<evidence type="ECO:0000259" key="7">
    <source>
        <dbReference type="PROSITE" id="PS50885"/>
    </source>
</evidence>
<name>A0ABT4YQF1_9VIBR</name>
<dbReference type="SMART" id="SM01358">
    <property type="entry name" value="HBM"/>
    <property type="match status" value="1"/>
</dbReference>
<dbReference type="PROSITE" id="PS51753">
    <property type="entry name" value="HBM"/>
    <property type="match status" value="1"/>
</dbReference>
<feature type="domain" description="HAMP" evidence="7">
    <location>
        <begin position="320"/>
        <end position="372"/>
    </location>
</feature>
<dbReference type="CDD" id="cd11386">
    <property type="entry name" value="MCP_signal"/>
    <property type="match status" value="1"/>
</dbReference>
<evidence type="ECO:0000256" key="3">
    <source>
        <dbReference type="ARBA" id="ARBA00029447"/>
    </source>
</evidence>
<keyword evidence="5" id="KW-0812">Transmembrane</keyword>
<dbReference type="SUPFAM" id="SSF58104">
    <property type="entry name" value="Methyl-accepting chemotaxis protein (MCP) signaling domain"/>
    <property type="match status" value="1"/>
</dbReference>
<dbReference type="RefSeq" id="WP_272135436.1">
    <property type="nucleotide sequence ID" value="NZ_JAQLOI010000001.1"/>
</dbReference>
<dbReference type="CDD" id="cd06225">
    <property type="entry name" value="HAMP"/>
    <property type="match status" value="1"/>
</dbReference>
<evidence type="ECO:0000313" key="9">
    <source>
        <dbReference type="EMBL" id="MDB1123791.1"/>
    </source>
</evidence>
<feature type="transmembrane region" description="Helical" evidence="5">
    <location>
        <begin position="297"/>
        <end position="318"/>
    </location>
</feature>
<dbReference type="Pfam" id="PF16591">
    <property type="entry name" value="HBM"/>
    <property type="match status" value="1"/>
</dbReference>
<evidence type="ECO:0000259" key="8">
    <source>
        <dbReference type="PROSITE" id="PS51753"/>
    </source>
</evidence>
<dbReference type="InterPro" id="IPR032255">
    <property type="entry name" value="HBM"/>
</dbReference>
<dbReference type="PROSITE" id="PS50111">
    <property type="entry name" value="CHEMOTAXIS_TRANSDUC_2"/>
    <property type="match status" value="1"/>
</dbReference>
<protein>
    <submittedName>
        <fullName evidence="9">Methyl-accepting chemotaxis protein</fullName>
    </submittedName>
</protein>
<evidence type="ECO:0000256" key="5">
    <source>
        <dbReference type="SAM" id="Phobius"/>
    </source>
</evidence>
<comment type="subcellular location">
    <subcellularLocation>
        <location evidence="1">Membrane</location>
    </subcellularLocation>
</comment>
<evidence type="ECO:0000313" key="10">
    <source>
        <dbReference type="Proteomes" id="UP001210678"/>
    </source>
</evidence>
<dbReference type="Pfam" id="PF00672">
    <property type="entry name" value="HAMP"/>
    <property type="match status" value="1"/>
</dbReference>
<dbReference type="InterPro" id="IPR003660">
    <property type="entry name" value="HAMP_dom"/>
</dbReference>
<dbReference type="SMART" id="SM00304">
    <property type="entry name" value="HAMP"/>
    <property type="match status" value="1"/>
</dbReference>
<dbReference type="Pfam" id="PF00015">
    <property type="entry name" value="MCPsignal"/>
    <property type="match status" value="1"/>
</dbReference>
<evidence type="ECO:0000256" key="1">
    <source>
        <dbReference type="ARBA" id="ARBA00004370"/>
    </source>
</evidence>
<dbReference type="Gene3D" id="6.10.340.10">
    <property type="match status" value="1"/>
</dbReference>
<keyword evidence="5" id="KW-1133">Transmembrane helix</keyword>